<dbReference type="OrthoDB" id="9801834at2"/>
<name>A0A1G6T227_9PROT</name>
<dbReference type="PROSITE" id="PS00600">
    <property type="entry name" value="AA_TRANSFER_CLASS_3"/>
    <property type="match status" value="1"/>
</dbReference>
<comment type="catalytic activity">
    <reaction evidence="4">
        <text>N(2)-acetyl-L-ornithine + 2-oxoglutarate = N-acetyl-L-glutamate 5-semialdehyde + L-glutamate</text>
        <dbReference type="Rhea" id="RHEA:18049"/>
        <dbReference type="ChEBI" id="CHEBI:16810"/>
        <dbReference type="ChEBI" id="CHEBI:29123"/>
        <dbReference type="ChEBI" id="CHEBI:29985"/>
        <dbReference type="ChEBI" id="CHEBI:57805"/>
        <dbReference type="EC" id="2.6.1.11"/>
    </reaction>
</comment>
<reference evidence="5 6" key="1">
    <citation type="submission" date="2016-10" db="EMBL/GenBank/DDBJ databases">
        <authorList>
            <person name="de Groot N.N."/>
        </authorList>
    </citation>
    <scope>NUCLEOTIDE SEQUENCE [LARGE SCALE GENOMIC DNA]</scope>
    <source>
        <strain evidence="5 6">CGMCC 1.9109</strain>
    </source>
</reference>
<comment type="cofactor">
    <cofactor evidence="4">
        <name>pyridoxal 5'-phosphate</name>
        <dbReference type="ChEBI" id="CHEBI:597326"/>
    </cofactor>
    <text evidence="4">Binds 1 pyridoxal phosphate per subunit.</text>
</comment>
<dbReference type="InterPro" id="IPR004636">
    <property type="entry name" value="AcOrn/SuccOrn_fam"/>
</dbReference>
<protein>
    <recommendedName>
        <fullName evidence="4">Acetylornithine aminotransferase</fullName>
        <shortName evidence="4">ACOAT</shortName>
        <ecNumber evidence="4">2.6.1.11</ecNumber>
    </recommendedName>
</protein>
<keyword evidence="4" id="KW-0963">Cytoplasm</keyword>
<dbReference type="CDD" id="cd00610">
    <property type="entry name" value="OAT_like"/>
    <property type="match status" value="1"/>
</dbReference>
<feature type="binding site" evidence="4">
    <location>
        <position position="132"/>
    </location>
    <ligand>
        <name>N(2)-acetyl-L-ornithine</name>
        <dbReference type="ChEBI" id="CHEBI:57805"/>
    </ligand>
</feature>
<dbReference type="GO" id="GO:0005737">
    <property type="term" value="C:cytoplasm"/>
    <property type="evidence" value="ECO:0007669"/>
    <property type="project" value="UniProtKB-SubCell"/>
</dbReference>
<proteinExistence type="inferred from homology"/>
<evidence type="ECO:0000313" key="6">
    <source>
        <dbReference type="Proteomes" id="UP000183685"/>
    </source>
</evidence>
<dbReference type="EMBL" id="FNAK01000001">
    <property type="protein sequence ID" value="SDD22435.1"/>
    <property type="molecule type" value="Genomic_DNA"/>
</dbReference>
<dbReference type="EC" id="2.6.1.11" evidence="4"/>
<dbReference type="HAMAP" id="MF_01107">
    <property type="entry name" value="ArgD_aminotrans_3"/>
    <property type="match status" value="1"/>
</dbReference>
<dbReference type="PIRSF" id="PIRSF000521">
    <property type="entry name" value="Transaminase_4ab_Lys_Orn"/>
    <property type="match status" value="1"/>
</dbReference>
<dbReference type="AlphaFoldDB" id="A0A1G6T227"/>
<dbReference type="NCBIfam" id="NF002325">
    <property type="entry name" value="PRK01278.1"/>
    <property type="match status" value="1"/>
</dbReference>
<comment type="similarity">
    <text evidence="4">Belongs to the class-III pyridoxal-phosphate-dependent aminotransferase family. ArgD subfamily.</text>
</comment>
<evidence type="ECO:0000256" key="3">
    <source>
        <dbReference type="ARBA" id="ARBA00022898"/>
    </source>
</evidence>
<evidence type="ECO:0000256" key="1">
    <source>
        <dbReference type="ARBA" id="ARBA00022576"/>
    </source>
</evidence>
<dbReference type="InterPro" id="IPR015421">
    <property type="entry name" value="PyrdxlP-dep_Trfase_major"/>
</dbReference>
<dbReference type="GO" id="GO:0006526">
    <property type="term" value="P:L-arginine biosynthetic process"/>
    <property type="evidence" value="ECO:0007669"/>
    <property type="project" value="UniProtKB-UniRule"/>
</dbReference>
<dbReference type="GO" id="GO:0042802">
    <property type="term" value="F:identical protein binding"/>
    <property type="evidence" value="ECO:0007669"/>
    <property type="project" value="TreeGrafter"/>
</dbReference>
<dbReference type="RefSeq" id="WP_068309116.1">
    <property type="nucleotide sequence ID" value="NZ_FNAK01000001.1"/>
</dbReference>
<feature type="modified residue" description="N6-(pyridoxal phosphate)lysine" evidence="4">
    <location>
        <position position="243"/>
    </location>
</feature>
<dbReference type="GO" id="GO:0030170">
    <property type="term" value="F:pyridoxal phosphate binding"/>
    <property type="evidence" value="ECO:0007669"/>
    <property type="project" value="InterPro"/>
</dbReference>
<dbReference type="PANTHER" id="PTHR11986:SF113">
    <property type="entry name" value="SUCCINYLORNITHINE TRANSAMINASE"/>
    <property type="match status" value="1"/>
</dbReference>
<dbReference type="InterPro" id="IPR005814">
    <property type="entry name" value="Aminotrans_3"/>
</dbReference>
<feature type="binding site" evidence="4">
    <location>
        <position position="272"/>
    </location>
    <ligand>
        <name>pyridoxal 5'-phosphate</name>
        <dbReference type="ChEBI" id="CHEBI:597326"/>
    </ligand>
</feature>
<dbReference type="Gene3D" id="3.40.640.10">
    <property type="entry name" value="Type I PLP-dependent aspartate aminotransferase-like (Major domain)"/>
    <property type="match status" value="1"/>
</dbReference>
<feature type="binding site" evidence="4">
    <location>
        <begin position="214"/>
        <end position="217"/>
    </location>
    <ligand>
        <name>pyridoxal 5'-phosphate</name>
        <dbReference type="ChEBI" id="CHEBI:597326"/>
    </ligand>
</feature>
<dbReference type="InterPro" id="IPR015422">
    <property type="entry name" value="PyrdxlP-dep_Trfase_small"/>
</dbReference>
<dbReference type="UniPathway" id="UPA00068">
    <property type="reaction ID" value="UER00109"/>
</dbReference>
<feature type="binding site" evidence="4">
    <location>
        <position position="129"/>
    </location>
    <ligand>
        <name>pyridoxal 5'-phosphate</name>
        <dbReference type="ChEBI" id="CHEBI:597326"/>
    </ligand>
</feature>
<accession>A0A1G6T227</accession>
<comment type="miscellaneous">
    <text evidence="4">May also have succinyldiaminopimelate aminotransferase activity, thus carrying out the corresponding step in lysine biosynthesis.</text>
</comment>
<comment type="subunit">
    <text evidence="4">Homodimer.</text>
</comment>
<dbReference type="GO" id="GO:0003992">
    <property type="term" value="F:N2-acetyl-L-ornithine:2-oxoglutarate 5-aminotransferase activity"/>
    <property type="evidence" value="ECO:0007669"/>
    <property type="project" value="UniProtKB-UniRule"/>
</dbReference>
<dbReference type="PANTHER" id="PTHR11986">
    <property type="entry name" value="AMINOTRANSFERASE CLASS III"/>
    <property type="match status" value="1"/>
</dbReference>
<feature type="binding site" evidence="4">
    <location>
        <position position="271"/>
    </location>
    <ligand>
        <name>N(2)-acetyl-L-ornithine</name>
        <dbReference type="ChEBI" id="CHEBI:57805"/>
    </ligand>
</feature>
<keyword evidence="4" id="KW-0055">Arginine biosynthesis</keyword>
<dbReference type="STRING" id="637679.GCA_001550055_00828"/>
<dbReference type="InterPro" id="IPR050103">
    <property type="entry name" value="Class-III_PLP-dep_AT"/>
</dbReference>
<evidence type="ECO:0000256" key="4">
    <source>
        <dbReference type="HAMAP-Rule" id="MF_01107"/>
    </source>
</evidence>
<dbReference type="Proteomes" id="UP000183685">
    <property type="component" value="Unassembled WGS sequence"/>
</dbReference>
<dbReference type="Pfam" id="PF00202">
    <property type="entry name" value="Aminotran_3"/>
    <property type="match status" value="1"/>
</dbReference>
<gene>
    <name evidence="4" type="primary">argD</name>
    <name evidence="5" type="ORF">SAMN04488071_0060</name>
</gene>
<dbReference type="InterPro" id="IPR015424">
    <property type="entry name" value="PyrdxlP-dep_Trfase"/>
</dbReference>
<keyword evidence="1 4" id="KW-0032">Aminotransferase</keyword>
<comment type="pathway">
    <text evidence="4">Amino-acid biosynthesis; L-arginine biosynthesis; N(2)-acetyl-L-ornithine from L-glutamate: step 4/4.</text>
</comment>
<keyword evidence="6" id="KW-1185">Reference proteome</keyword>
<comment type="subcellular location">
    <subcellularLocation>
        <location evidence="4">Cytoplasm</location>
    </subcellularLocation>
</comment>
<keyword evidence="4" id="KW-0028">Amino-acid biosynthesis</keyword>
<keyword evidence="3 4" id="KW-0663">Pyridoxal phosphate</keyword>
<organism evidence="5 6">
    <name type="scientific">Kordiimonas lacus</name>
    <dbReference type="NCBI Taxonomy" id="637679"/>
    <lineage>
        <taxon>Bacteria</taxon>
        <taxon>Pseudomonadati</taxon>
        <taxon>Pseudomonadota</taxon>
        <taxon>Alphaproteobacteria</taxon>
        <taxon>Kordiimonadales</taxon>
        <taxon>Kordiimonadaceae</taxon>
        <taxon>Kordiimonas</taxon>
    </lineage>
</organism>
<dbReference type="InterPro" id="IPR049704">
    <property type="entry name" value="Aminotrans_3_PPA_site"/>
</dbReference>
<dbReference type="NCBIfam" id="TIGR00707">
    <property type="entry name" value="argD"/>
    <property type="match status" value="1"/>
</dbReference>
<sequence>MISPLMPTYARIPVAFERGEGMYLYDTDGKKYLDFYSGIGVMCLGHSHPTLVKAIQDQAAKLWHTANTYEIPLGTKLAERLCDASFADTMFFTNSGAEAIECAIKMVRKYHYDKGNAGKYRLVTMSNAFHGRTLAGIAAAGQEKLTKGFEPLPDGFDVVPFGDIEAVKAAIGPETGGIMVEPVQGEGGIRPLSKDQMQALRDLCDENGLLLVLDEIQCGMGRTGKLFAHEWSDVKPDIVTAAKGIGGGFPLGACLATEEAASGMTVGTHGSTYGGNPLAMAVGNAVLDEMLAPGFLERVRDMGDKLQARLGALQQRHGDFISEVRGMGLMAGIRLPEVPTRGAVVDMIGRGMLPAVAGDMVMRMLPPLIIEDEHLDEAMDNLDAAMNDWRKNGIPGK</sequence>
<dbReference type="FunFam" id="3.40.640.10:FF:000004">
    <property type="entry name" value="Acetylornithine aminotransferase"/>
    <property type="match status" value="1"/>
</dbReference>
<evidence type="ECO:0000256" key="2">
    <source>
        <dbReference type="ARBA" id="ARBA00022679"/>
    </source>
</evidence>
<dbReference type="Gene3D" id="3.90.1150.10">
    <property type="entry name" value="Aspartate Aminotransferase, domain 1"/>
    <property type="match status" value="1"/>
</dbReference>
<evidence type="ECO:0000313" key="5">
    <source>
        <dbReference type="EMBL" id="SDD22435.1"/>
    </source>
</evidence>
<dbReference type="SUPFAM" id="SSF53383">
    <property type="entry name" value="PLP-dependent transferases"/>
    <property type="match status" value="1"/>
</dbReference>
<keyword evidence="2 4" id="KW-0808">Transferase</keyword>
<feature type="binding site" evidence="4">
    <location>
        <begin position="96"/>
        <end position="97"/>
    </location>
    <ligand>
        <name>pyridoxal 5'-phosphate</name>
        <dbReference type="ChEBI" id="CHEBI:597326"/>
    </ligand>
</feature>